<comment type="similarity">
    <text evidence="3">Belongs to the glycosyl hydrolase 84 family.</text>
</comment>
<dbReference type="PROSITE" id="PS50022">
    <property type="entry name" value="FA58C_3"/>
    <property type="match status" value="1"/>
</dbReference>
<dbReference type="PANTHER" id="PTHR13170:SF16">
    <property type="entry name" value="PROTEIN O-GLCNACASE"/>
    <property type="match status" value="1"/>
</dbReference>
<keyword evidence="2 3" id="KW-0326">Glycosidase</keyword>
<feature type="signal peptide" evidence="4">
    <location>
        <begin position="1"/>
        <end position="42"/>
    </location>
</feature>
<comment type="caution">
    <text evidence="7">The sequence shown here is derived from an EMBL/GenBank/DDBJ whole genome shotgun (WGS) entry which is preliminary data.</text>
</comment>
<evidence type="ECO:0000256" key="4">
    <source>
        <dbReference type="SAM" id="SignalP"/>
    </source>
</evidence>
<dbReference type="EMBL" id="AWGW01000007">
    <property type="protein sequence ID" value="ERK01854.1"/>
    <property type="molecule type" value="Genomic_DNA"/>
</dbReference>
<accession>U2MRG5</accession>
<dbReference type="GO" id="GO:1901135">
    <property type="term" value="P:carbohydrate derivative metabolic process"/>
    <property type="evidence" value="ECO:0007669"/>
    <property type="project" value="UniProtKB-ARBA"/>
</dbReference>
<gene>
    <name evidence="7" type="ORF">HMPREF9145_0169</name>
</gene>
<evidence type="ECO:0000313" key="8">
    <source>
        <dbReference type="Proteomes" id="UP000017023"/>
    </source>
</evidence>
<evidence type="ECO:0000256" key="1">
    <source>
        <dbReference type="ARBA" id="ARBA00022801"/>
    </source>
</evidence>
<feature type="domain" description="F5/8 type C" evidence="5">
    <location>
        <begin position="628"/>
        <end position="755"/>
    </location>
</feature>
<feature type="active site" description="Proton donor" evidence="3">
    <location>
        <position position="319"/>
    </location>
</feature>
<dbReference type="Pfam" id="PF02838">
    <property type="entry name" value="Glyco_hydro_20b"/>
    <property type="match status" value="1"/>
</dbReference>
<dbReference type="GO" id="GO:0015929">
    <property type="term" value="F:hexosaminidase activity"/>
    <property type="evidence" value="ECO:0007669"/>
    <property type="project" value="UniProtKB-ARBA"/>
</dbReference>
<dbReference type="InterPro" id="IPR008979">
    <property type="entry name" value="Galactose-bd-like_sf"/>
</dbReference>
<evidence type="ECO:0000256" key="2">
    <source>
        <dbReference type="ARBA" id="ARBA00023295"/>
    </source>
</evidence>
<sequence>MDIEHYPTIYAVMHQTIKTYMKQKRLLAIFALGLCALTTLQAQENEFDLGSQRSEVQLVNPVPGKKINHHGLIINPTPTDLKLINGESIDVTGGVKLIQPRTKAKTSWDYWKDLDFLSPAVKGVPLSIQFVKIPEVCAKGLSDNPAVDGAYTLKITKKGISIQVSEDLGVFYAIQTLRQIMESPVAEGGKKLPCLEINDAPVFPYRGVVEGFYGTPWSHEVRLSLIKFYGKYKLNTYIYGPKDDPYHSSPNWRLPYPAKEQQNIKELVEACKRNRVEFVWAIHPGKDIQWNEEDYQNLVHKFNLMYADGVRSFAIFFDDISGEGTNPNRQVELLNRLTKEFVKPKGDVSSLIICPTDYSKLWANPGENGPLAIYGRTLDPSVRVFWTGDVVCSDVTKSTLEWVDSRIKRPAFFWWNYAVTDYVRNLILQGPVYGLDTSLTSKDMCGLVSNPMEHGEASKLSLYSVADYTWNPSVYNPIDSWERGLSVMMPHATKAYRTFAIHSADTETGYRRDESWETKTFRLADYTQAKRDSLYNEFERVAKAPSEIEATCTDSLLMKELKPWLIEFGKLGKRGKKAIELMDIYRSGDAQKFWNAYLSNRMSLEDKQAYEAHKSGTMKLQPFYEHAMEDLGNAFYEQQSGHKAFSLRGIGSYKNLRTTQSHLMLDGDDATFYTSGEGQKDGDWIGIALPETKSIKDVHILQGRNSKDDSDYFDHATLEYSTDGKTWQPLLADLRNQYDIQWKSNEPVNARYIRLRRLTSDRKNWASIRSFVVVPTTSSLRASASDNSSADMILRAFDRQPNTAFKNTGTLSFDISKGTTAYTFMLDLPKDGSIRICQYDKRNHLMAEQTTDKPFFTVEVAKKATRIELIGKADVYEVIAKEK</sequence>
<dbReference type="PATRIC" id="fig|1395125.3.peg.758"/>
<feature type="chain" id="PRO_5004631495" evidence="4">
    <location>
        <begin position="43"/>
        <end position="883"/>
    </location>
</feature>
<name>U2MRG5_9BACT</name>
<dbReference type="Pfam" id="PF21774">
    <property type="entry name" value="NagJ_C"/>
    <property type="match status" value="1"/>
</dbReference>
<dbReference type="InterPro" id="IPR029018">
    <property type="entry name" value="Hex-like_dom2"/>
</dbReference>
<dbReference type="GO" id="GO:0005975">
    <property type="term" value="P:carbohydrate metabolic process"/>
    <property type="evidence" value="ECO:0007669"/>
    <property type="project" value="UniProtKB-ARBA"/>
</dbReference>
<dbReference type="SUPFAM" id="SSF140657">
    <property type="entry name" value="Hyaluronidase post-catalytic domain-like"/>
    <property type="match status" value="1"/>
</dbReference>
<evidence type="ECO:0000256" key="3">
    <source>
        <dbReference type="PROSITE-ProRule" id="PRU01353"/>
    </source>
</evidence>
<dbReference type="InterPro" id="IPR049019">
    <property type="entry name" value="NagJ-like_helical"/>
</dbReference>
<feature type="domain" description="GH84" evidence="6">
    <location>
        <begin position="204"/>
        <end position="473"/>
    </location>
</feature>
<dbReference type="Gene3D" id="2.60.120.260">
    <property type="entry name" value="Galactose-binding domain-like"/>
    <property type="match status" value="1"/>
</dbReference>
<dbReference type="Pfam" id="PF07555">
    <property type="entry name" value="NAGidase"/>
    <property type="match status" value="1"/>
</dbReference>
<dbReference type="Pfam" id="PF00754">
    <property type="entry name" value="F5_F8_type_C"/>
    <property type="match status" value="1"/>
</dbReference>
<evidence type="ECO:0000313" key="7">
    <source>
        <dbReference type="EMBL" id="ERK01854.1"/>
    </source>
</evidence>
<dbReference type="InterPro" id="IPR000421">
    <property type="entry name" value="FA58C"/>
</dbReference>
<dbReference type="Gene3D" id="3.30.379.10">
    <property type="entry name" value="Chitobiase/beta-hexosaminidase domain 2-like"/>
    <property type="match status" value="1"/>
</dbReference>
<dbReference type="InterPro" id="IPR017853">
    <property type="entry name" value="GH"/>
</dbReference>
<dbReference type="Proteomes" id="UP000017023">
    <property type="component" value="Unassembled WGS sequence"/>
</dbReference>
<dbReference type="SUPFAM" id="SSF55545">
    <property type="entry name" value="beta-N-acetylhexosaminidase-like domain"/>
    <property type="match status" value="1"/>
</dbReference>
<dbReference type="InterPro" id="IPR051822">
    <property type="entry name" value="Glycosyl_Hydrolase_84"/>
</dbReference>
<evidence type="ECO:0000259" key="6">
    <source>
        <dbReference type="PROSITE" id="PS52009"/>
    </source>
</evidence>
<evidence type="ECO:0000259" key="5">
    <source>
        <dbReference type="PROSITE" id="PS50022"/>
    </source>
</evidence>
<dbReference type="PANTHER" id="PTHR13170">
    <property type="entry name" value="O-GLCNACASE"/>
    <property type="match status" value="1"/>
</dbReference>
<organism evidence="7 8">
    <name type="scientific">Segatella salivae F0493</name>
    <dbReference type="NCBI Taxonomy" id="1395125"/>
    <lineage>
        <taxon>Bacteria</taxon>
        <taxon>Pseudomonadati</taxon>
        <taxon>Bacteroidota</taxon>
        <taxon>Bacteroidia</taxon>
        <taxon>Bacteroidales</taxon>
        <taxon>Prevotellaceae</taxon>
        <taxon>Segatella</taxon>
    </lineage>
</organism>
<dbReference type="InterPro" id="IPR015882">
    <property type="entry name" value="HEX_bac_N"/>
</dbReference>
<protein>
    <submittedName>
        <fullName evidence="7">Beta-N-acetylglucosaminidase</fullName>
    </submittedName>
</protein>
<dbReference type="PROSITE" id="PS52009">
    <property type="entry name" value="GH84"/>
    <property type="match status" value="1"/>
</dbReference>
<dbReference type="Gene3D" id="3.20.20.80">
    <property type="entry name" value="Glycosidases"/>
    <property type="match status" value="1"/>
</dbReference>
<dbReference type="SUPFAM" id="SSF49785">
    <property type="entry name" value="Galactose-binding domain-like"/>
    <property type="match status" value="1"/>
</dbReference>
<reference evidence="7 8" key="1">
    <citation type="submission" date="2013-08" db="EMBL/GenBank/DDBJ databases">
        <authorList>
            <person name="Durkin A.S."/>
            <person name="Haft D.R."/>
            <person name="McCorrison J."/>
            <person name="Torralba M."/>
            <person name="Gillis M."/>
            <person name="Haft D.H."/>
            <person name="Methe B."/>
            <person name="Sutton G."/>
            <person name="Nelson K.E."/>
        </authorList>
    </citation>
    <scope>NUCLEOTIDE SEQUENCE [LARGE SCALE GENOMIC DNA]</scope>
    <source>
        <strain evidence="7 8">F0493</strain>
    </source>
</reference>
<dbReference type="SUPFAM" id="SSF51445">
    <property type="entry name" value="(Trans)glycosidases"/>
    <property type="match status" value="1"/>
</dbReference>
<keyword evidence="1 3" id="KW-0378">Hydrolase</keyword>
<keyword evidence="4" id="KW-0732">Signal</keyword>
<dbReference type="AlphaFoldDB" id="U2MRG5"/>
<dbReference type="InterPro" id="IPR011496">
    <property type="entry name" value="O-GlcNAcase_cat"/>
</dbReference>
<proteinExistence type="inferred from homology"/>
<dbReference type="Gene3D" id="1.20.58.460">
    <property type="entry name" value="Hyaluronidase post-catalytic domain-like"/>
    <property type="match status" value="1"/>
</dbReference>